<dbReference type="EMBL" id="JAGINP010000017">
    <property type="protein sequence ID" value="MBP2294717.1"/>
    <property type="molecule type" value="Genomic_DNA"/>
</dbReference>
<evidence type="ECO:0000313" key="2">
    <source>
        <dbReference type="Proteomes" id="UP000781958"/>
    </source>
</evidence>
<reference evidence="1 2" key="1">
    <citation type="submission" date="2021-03" db="EMBL/GenBank/DDBJ databases">
        <title>Genomic Encyclopedia of Type Strains, Phase III (KMG-III): the genomes of soil and plant-associated and newly described type strains.</title>
        <authorList>
            <person name="Whitman W."/>
        </authorList>
    </citation>
    <scope>NUCLEOTIDE SEQUENCE [LARGE SCALE GENOMIC DNA]</scope>
    <source>
        <strain evidence="1 2">IMMIB AFH-6</strain>
    </source>
</reference>
<dbReference type="RefSeq" id="WP_209768998.1">
    <property type="nucleotide sequence ID" value="NZ_JAGINP010000017.1"/>
</dbReference>
<comment type="caution">
    <text evidence="1">The sequence shown here is derived from an EMBL/GenBank/DDBJ whole genome shotgun (WGS) entry which is preliminary data.</text>
</comment>
<proteinExistence type="predicted"/>
<gene>
    <name evidence="1" type="ORF">J2851_004507</name>
</gene>
<dbReference type="Proteomes" id="UP000781958">
    <property type="component" value="Unassembled WGS sequence"/>
</dbReference>
<accession>A0ABS4SQI8</accession>
<keyword evidence="2" id="KW-1185">Reference proteome</keyword>
<evidence type="ECO:0000313" key="1">
    <source>
        <dbReference type="EMBL" id="MBP2294717.1"/>
    </source>
</evidence>
<protein>
    <submittedName>
        <fullName evidence="1">Uncharacterized protein</fullName>
    </submittedName>
</protein>
<sequence>MAKLSTLVPALAEVLGLPEPSVALPARRLREARVISTGGRGPGGADMTASDCAALLVAVLASESASAAPAVVQEWRRLQSRFGEGRSRMDAGMAAVLDPSAGFLDQLSSIIDLGRSGVIERMFSHMMAPQIVVHLGMPVRSAFISIHSGNEDGELSVVFMCEYGVMPDEPDDEQSGDLTVSKVITDKTLLRLGLLLRT</sequence>
<name>A0ABS4SQI8_9PROT</name>
<organism evidence="1 2">
    <name type="scientific">Azospirillum rugosum</name>
    <dbReference type="NCBI Taxonomy" id="416170"/>
    <lineage>
        <taxon>Bacteria</taxon>
        <taxon>Pseudomonadati</taxon>
        <taxon>Pseudomonadota</taxon>
        <taxon>Alphaproteobacteria</taxon>
        <taxon>Rhodospirillales</taxon>
        <taxon>Azospirillaceae</taxon>
        <taxon>Azospirillum</taxon>
    </lineage>
</organism>